<dbReference type="KEGG" id="vde:111246317"/>
<dbReference type="EnsemblMetazoa" id="XM_022795707">
    <property type="protein sequence ID" value="XP_022651442"/>
    <property type="gene ID" value="LOC111246317"/>
</dbReference>
<dbReference type="EnsemblMetazoa" id="XM_022795698">
    <property type="protein sequence ID" value="XP_022651433"/>
    <property type="gene ID" value="LOC111246317"/>
</dbReference>
<dbReference type="PRINTS" id="PR00237">
    <property type="entry name" value="GPCRRHODOPSN"/>
</dbReference>
<dbReference type="EnsemblMetazoa" id="XM_022795712">
    <property type="protein sequence ID" value="XP_022651447"/>
    <property type="gene ID" value="LOC111246317"/>
</dbReference>
<evidence type="ECO:0000313" key="16">
    <source>
        <dbReference type="Proteomes" id="UP000594260"/>
    </source>
</evidence>
<keyword evidence="3" id="KW-1003">Cell membrane</keyword>
<evidence type="ECO:0000256" key="8">
    <source>
        <dbReference type="ARBA" id="ARBA00023157"/>
    </source>
</evidence>
<dbReference type="RefSeq" id="XP_022651450.1">
    <property type="nucleotide sequence ID" value="XM_022795715.1"/>
</dbReference>
<feature type="transmembrane region" description="Helical" evidence="13">
    <location>
        <begin position="70"/>
        <end position="90"/>
    </location>
</feature>
<dbReference type="EnsemblMetazoa" id="XM_022795704">
    <property type="protein sequence ID" value="XP_022651439"/>
    <property type="gene ID" value="LOC111246317"/>
</dbReference>
<dbReference type="RefSeq" id="XP_022651432.1">
    <property type="nucleotide sequence ID" value="XM_022795697.1"/>
</dbReference>
<dbReference type="EnsemblMetazoa" id="XM_022795705">
    <property type="protein sequence ID" value="XP_022651440"/>
    <property type="gene ID" value="LOC111246317"/>
</dbReference>
<dbReference type="RefSeq" id="XP_022651434.1">
    <property type="nucleotide sequence ID" value="XM_022795699.1"/>
</dbReference>
<dbReference type="RefSeq" id="XP_022651451.1">
    <property type="nucleotide sequence ID" value="XM_022795716.1"/>
</dbReference>
<dbReference type="EnsemblMetazoa" id="XM_022795696">
    <property type="protein sequence ID" value="XP_022651431"/>
    <property type="gene ID" value="LOC111246317"/>
</dbReference>
<dbReference type="RefSeq" id="XP_022651438.1">
    <property type="nucleotide sequence ID" value="XM_022795703.1"/>
</dbReference>
<evidence type="ECO:0000256" key="2">
    <source>
        <dbReference type="ARBA" id="ARBA00010663"/>
    </source>
</evidence>
<dbReference type="EnsemblMetazoa" id="XM_022795700">
    <property type="protein sequence ID" value="XP_022651435"/>
    <property type="gene ID" value="LOC111246317"/>
</dbReference>
<dbReference type="EnsemblMetazoa" id="XM_022795717">
    <property type="protein sequence ID" value="XP_022651452"/>
    <property type="gene ID" value="LOC111246317"/>
</dbReference>
<keyword evidence="7 13" id="KW-0472">Membrane</keyword>
<dbReference type="RefSeq" id="XP_022651435.1">
    <property type="nucleotide sequence ID" value="XM_022795700.1"/>
</dbReference>
<dbReference type="PANTHER" id="PTHR45695:SF26">
    <property type="entry name" value="NEUROPEPTIDE CCHAMIDE-1 RECEPTOR"/>
    <property type="match status" value="1"/>
</dbReference>
<dbReference type="AlphaFoldDB" id="A0A7M7JFT7"/>
<dbReference type="EnsemblMetazoa" id="XM_022795699">
    <property type="protein sequence ID" value="XP_022651434"/>
    <property type="gene ID" value="LOC111246317"/>
</dbReference>
<comment type="subcellular location">
    <subcellularLocation>
        <location evidence="1">Cell membrane</location>
        <topology evidence="1">Multi-pass membrane protein</topology>
    </subcellularLocation>
</comment>
<dbReference type="EnsemblMetazoa" id="XM_022795702">
    <property type="protein sequence ID" value="XP_022651437"/>
    <property type="gene ID" value="LOC111246317"/>
</dbReference>
<dbReference type="RefSeq" id="XP_022651449.1">
    <property type="nucleotide sequence ID" value="XM_022795714.1"/>
</dbReference>
<keyword evidence="10" id="KW-0325">Glycoprotein</keyword>
<dbReference type="RefSeq" id="XP_022651431.1">
    <property type="nucleotide sequence ID" value="XM_022795696.1"/>
</dbReference>
<sequence length="420" mass="47791">MRMDMDELWNLTSSELLGDLPFLGQLLSATGNGSDTILPADNISFTLNDEEELSYIPLGKHLETYLAPPVFTLIFGVGLIGNGTLMLIFLRNKAMRSVPNIYIMSLSLGDLFVITGTVPFICAIYVLDSWPFGLFLCKLSEFMRDLSIGVTVLTLTMLSIDRYIAIALPLYKRKGGRHDRRVTIVITCLVWFIASLMAIPGAYFSYLGEAHLPGRPPIVYCHPFPQHMQPWYPRLMVMMKFLVQYVIPLIVIATFYILMSRSLIKTAKSTLCDQKNAAAKKQQKARVKVAKISLCFVLIFAVCFFPNHVVMIWLYFHPNAHQNYNDFWHLFKLFGFVLTFVNSCLNPIALYFVSGVFRSYFKAYICCQPRTRTVVNNSMLSYRQSLHPSVQIDSTSLRASLISRHSGHGVYDHRKNSTRI</sequence>
<keyword evidence="11 12" id="KW-0807">Transducer</keyword>
<evidence type="ECO:0000256" key="6">
    <source>
        <dbReference type="ARBA" id="ARBA00023040"/>
    </source>
</evidence>
<dbReference type="Proteomes" id="UP000594260">
    <property type="component" value="Unplaced"/>
</dbReference>
<feature type="transmembrane region" description="Helical" evidence="13">
    <location>
        <begin position="328"/>
        <end position="353"/>
    </location>
</feature>
<evidence type="ECO:0000259" key="14">
    <source>
        <dbReference type="PROSITE" id="PS50262"/>
    </source>
</evidence>
<dbReference type="PRINTS" id="PR00358">
    <property type="entry name" value="BOMBESINR"/>
</dbReference>
<dbReference type="RefSeq" id="XP_022651443.1">
    <property type="nucleotide sequence ID" value="XM_022795708.1"/>
</dbReference>
<dbReference type="RefSeq" id="XP_022651452.1">
    <property type="nucleotide sequence ID" value="XM_022795717.1"/>
</dbReference>
<dbReference type="PROSITE" id="PS00237">
    <property type="entry name" value="G_PROTEIN_RECEP_F1_1"/>
    <property type="match status" value="1"/>
</dbReference>
<dbReference type="EnsemblMetazoa" id="XM_022795714">
    <property type="protein sequence ID" value="XP_022651449"/>
    <property type="gene ID" value="LOC111246317"/>
</dbReference>
<dbReference type="Gene3D" id="1.20.1070.10">
    <property type="entry name" value="Rhodopsin 7-helix transmembrane proteins"/>
    <property type="match status" value="1"/>
</dbReference>
<dbReference type="RefSeq" id="XP_022651439.1">
    <property type="nucleotide sequence ID" value="XM_022795704.1"/>
</dbReference>
<feature type="transmembrane region" description="Helical" evidence="13">
    <location>
        <begin position="289"/>
        <end position="316"/>
    </location>
</feature>
<dbReference type="RefSeq" id="XP_022651433.1">
    <property type="nucleotide sequence ID" value="XM_022795698.1"/>
</dbReference>
<dbReference type="EnsemblMetazoa" id="XM_022795718">
    <property type="protein sequence ID" value="XP_022651453"/>
    <property type="gene ID" value="LOC111246317"/>
</dbReference>
<dbReference type="SUPFAM" id="SSF81321">
    <property type="entry name" value="Family A G protein-coupled receptor-like"/>
    <property type="match status" value="1"/>
</dbReference>
<evidence type="ECO:0000256" key="9">
    <source>
        <dbReference type="ARBA" id="ARBA00023170"/>
    </source>
</evidence>
<dbReference type="RefSeq" id="XP_022651441.1">
    <property type="nucleotide sequence ID" value="XM_022795706.1"/>
</dbReference>
<feature type="domain" description="G-protein coupled receptors family 1 profile" evidence="14">
    <location>
        <begin position="81"/>
        <end position="350"/>
    </location>
</feature>
<dbReference type="GO" id="GO:0005886">
    <property type="term" value="C:plasma membrane"/>
    <property type="evidence" value="ECO:0007669"/>
    <property type="project" value="UniProtKB-SubCell"/>
</dbReference>
<dbReference type="EnsemblMetazoa" id="XM_022795716">
    <property type="protein sequence ID" value="XP_022651451"/>
    <property type="gene ID" value="LOC111246317"/>
</dbReference>
<feature type="transmembrane region" description="Helical" evidence="13">
    <location>
        <begin position="241"/>
        <end position="259"/>
    </location>
</feature>
<dbReference type="RefSeq" id="XP_022651444.1">
    <property type="nucleotide sequence ID" value="XM_022795709.1"/>
</dbReference>
<dbReference type="EnsemblMetazoa" id="XM_022795711">
    <property type="protein sequence ID" value="XP_022651446"/>
    <property type="gene ID" value="LOC111246317"/>
</dbReference>
<dbReference type="RefSeq" id="XP_022651448.1">
    <property type="nucleotide sequence ID" value="XM_022795713.1"/>
</dbReference>
<dbReference type="InParanoid" id="A0A7M7JFT7"/>
<dbReference type="EnsemblMetazoa" id="XM_022795713">
    <property type="protein sequence ID" value="XP_022651448"/>
    <property type="gene ID" value="LOC111246317"/>
</dbReference>
<dbReference type="RefSeq" id="XP_022651440.1">
    <property type="nucleotide sequence ID" value="XM_022795705.1"/>
</dbReference>
<keyword evidence="6 12" id="KW-0297">G-protein coupled receptor</keyword>
<evidence type="ECO:0000256" key="12">
    <source>
        <dbReference type="RuleBase" id="RU000688"/>
    </source>
</evidence>
<dbReference type="InterPro" id="IPR017452">
    <property type="entry name" value="GPCR_Rhodpsn_7TM"/>
</dbReference>
<dbReference type="EnsemblMetazoa" id="XM_022795715">
    <property type="protein sequence ID" value="XP_022651450"/>
    <property type="gene ID" value="LOC111246317"/>
</dbReference>
<evidence type="ECO:0000256" key="4">
    <source>
        <dbReference type="ARBA" id="ARBA00022692"/>
    </source>
</evidence>
<dbReference type="SMART" id="SM01381">
    <property type="entry name" value="7TM_GPCR_Srsx"/>
    <property type="match status" value="1"/>
</dbReference>
<dbReference type="CDD" id="cd15927">
    <property type="entry name" value="7tmA_Bombesin_R-like"/>
    <property type="match status" value="1"/>
</dbReference>
<keyword evidence="16" id="KW-1185">Reference proteome</keyword>
<dbReference type="EnsemblMetazoa" id="XM_022795703">
    <property type="protein sequence ID" value="XP_022651438"/>
    <property type="gene ID" value="LOC111246317"/>
</dbReference>
<organism evidence="15 16">
    <name type="scientific">Varroa destructor</name>
    <name type="common">Honeybee mite</name>
    <dbReference type="NCBI Taxonomy" id="109461"/>
    <lineage>
        <taxon>Eukaryota</taxon>
        <taxon>Metazoa</taxon>
        <taxon>Ecdysozoa</taxon>
        <taxon>Arthropoda</taxon>
        <taxon>Chelicerata</taxon>
        <taxon>Arachnida</taxon>
        <taxon>Acari</taxon>
        <taxon>Parasitiformes</taxon>
        <taxon>Mesostigmata</taxon>
        <taxon>Gamasina</taxon>
        <taxon>Dermanyssoidea</taxon>
        <taxon>Varroidae</taxon>
        <taxon>Varroa</taxon>
    </lineage>
</organism>
<name>A0A7M7JFT7_VARDE</name>
<evidence type="ECO:0000256" key="10">
    <source>
        <dbReference type="ARBA" id="ARBA00023180"/>
    </source>
</evidence>
<evidence type="ECO:0000256" key="3">
    <source>
        <dbReference type="ARBA" id="ARBA00022475"/>
    </source>
</evidence>
<evidence type="ECO:0000256" key="11">
    <source>
        <dbReference type="ARBA" id="ARBA00023224"/>
    </source>
</evidence>
<comment type="similarity">
    <text evidence="2 12">Belongs to the G-protein coupled receptor 1 family.</text>
</comment>
<dbReference type="RefSeq" id="XP_022651447.1">
    <property type="nucleotide sequence ID" value="XM_022795712.1"/>
</dbReference>
<accession>A0A7M7JFT7</accession>
<keyword evidence="4 12" id="KW-0812">Transmembrane</keyword>
<evidence type="ECO:0000313" key="15">
    <source>
        <dbReference type="EnsemblMetazoa" id="XP_022651448"/>
    </source>
</evidence>
<dbReference type="RefSeq" id="XP_022651446.1">
    <property type="nucleotide sequence ID" value="XM_022795711.1"/>
</dbReference>
<dbReference type="RefSeq" id="XP_022651453.1">
    <property type="nucleotide sequence ID" value="XM_022795718.1"/>
</dbReference>
<dbReference type="EnsemblMetazoa" id="XM_022795709">
    <property type="protein sequence ID" value="XP_022651444"/>
    <property type="gene ID" value="LOC111246317"/>
</dbReference>
<dbReference type="InterPro" id="IPR000276">
    <property type="entry name" value="GPCR_Rhodpsn"/>
</dbReference>
<evidence type="ECO:0000256" key="1">
    <source>
        <dbReference type="ARBA" id="ARBA00004651"/>
    </source>
</evidence>
<dbReference type="FunCoup" id="A0A7M7JFT7">
    <property type="interactions" value="129"/>
</dbReference>
<evidence type="ECO:0000256" key="5">
    <source>
        <dbReference type="ARBA" id="ARBA00022989"/>
    </source>
</evidence>
<dbReference type="GO" id="GO:0008188">
    <property type="term" value="F:neuropeptide receptor activity"/>
    <property type="evidence" value="ECO:0007669"/>
    <property type="project" value="TreeGrafter"/>
</dbReference>
<keyword evidence="5 13" id="KW-1133">Transmembrane helix</keyword>
<dbReference type="EnsemblMetazoa" id="XM_022795708">
    <property type="protein sequence ID" value="XP_022651443"/>
    <property type="gene ID" value="LOC111246317"/>
</dbReference>
<proteinExistence type="inferred from homology"/>
<evidence type="ECO:0000256" key="7">
    <source>
        <dbReference type="ARBA" id="ARBA00023136"/>
    </source>
</evidence>
<dbReference type="PANTHER" id="PTHR45695">
    <property type="entry name" value="LEUCOKININ RECEPTOR-RELATED"/>
    <property type="match status" value="1"/>
</dbReference>
<dbReference type="EnsemblMetazoa" id="XM_022795697">
    <property type="protein sequence ID" value="XP_022651432"/>
    <property type="gene ID" value="LOC111246317"/>
</dbReference>
<dbReference type="OrthoDB" id="10049706at2759"/>
<keyword evidence="9 12" id="KW-0675">Receptor</keyword>
<dbReference type="RefSeq" id="XP_022651437.1">
    <property type="nucleotide sequence ID" value="XM_022795702.1"/>
</dbReference>
<protein>
    <recommendedName>
        <fullName evidence="14">G-protein coupled receptors family 1 profile domain-containing protein</fullName>
    </recommendedName>
</protein>
<reference evidence="15" key="1">
    <citation type="submission" date="2021-01" db="UniProtKB">
        <authorList>
            <consortium name="EnsemblMetazoa"/>
        </authorList>
    </citation>
    <scope>IDENTIFICATION</scope>
</reference>
<dbReference type="EnsemblMetazoa" id="XM_022795706">
    <property type="protein sequence ID" value="XP_022651441"/>
    <property type="gene ID" value="LOC111246317"/>
</dbReference>
<feature type="transmembrane region" description="Helical" evidence="13">
    <location>
        <begin position="182"/>
        <end position="206"/>
    </location>
</feature>
<keyword evidence="8" id="KW-1015">Disulfide bond</keyword>
<evidence type="ECO:0000256" key="13">
    <source>
        <dbReference type="SAM" id="Phobius"/>
    </source>
</evidence>
<dbReference type="RefSeq" id="XP_022651442.1">
    <property type="nucleotide sequence ID" value="XM_022795707.1"/>
</dbReference>
<dbReference type="PROSITE" id="PS50262">
    <property type="entry name" value="G_PROTEIN_RECEP_F1_2"/>
    <property type="match status" value="1"/>
</dbReference>
<dbReference type="Pfam" id="PF00001">
    <property type="entry name" value="7tm_1"/>
    <property type="match status" value="1"/>
</dbReference>
<dbReference type="OMA" id="HAFTTSH"/>
<dbReference type="InterPro" id="IPR001556">
    <property type="entry name" value="Bombsn_rcpt-like"/>
</dbReference>
<feature type="transmembrane region" description="Helical" evidence="13">
    <location>
        <begin position="102"/>
        <end position="126"/>
    </location>
</feature>
<dbReference type="GeneID" id="111246317"/>
<feature type="transmembrane region" description="Helical" evidence="13">
    <location>
        <begin position="146"/>
        <end position="170"/>
    </location>
</feature>